<gene>
    <name evidence="7" type="ORF">AS156_14175</name>
</gene>
<accession>A0A109JKJ1</accession>
<name>A0A109JKJ1_9BRAD</name>
<dbReference type="EMBL" id="LNCU01000095">
    <property type="protein sequence ID" value="KWV50470.1"/>
    <property type="molecule type" value="Genomic_DNA"/>
</dbReference>
<evidence type="ECO:0000256" key="5">
    <source>
        <dbReference type="ARBA" id="ARBA00049660"/>
    </source>
</evidence>
<dbReference type="Gene3D" id="1.20.1080.10">
    <property type="entry name" value="Glycerol uptake facilitator protein"/>
    <property type="match status" value="1"/>
</dbReference>
<reference evidence="7 8" key="1">
    <citation type="submission" date="2015-11" db="EMBL/GenBank/DDBJ databases">
        <title>Draft Genome Sequence of the Strain BR 10303 (Bradyrhizobium sp.) isolated from nodules of Centrolobium paraense.</title>
        <authorList>
            <person name="Zelli J.E."/>
            <person name="Simoes-Araujo J.L."/>
            <person name="Barauna A.C."/>
            <person name="Silva K."/>
        </authorList>
    </citation>
    <scope>NUCLEOTIDE SEQUENCE [LARGE SCALE GENOMIC DNA]</scope>
    <source>
        <strain evidence="7 8">BR 10303</strain>
    </source>
</reference>
<dbReference type="InterPro" id="IPR000292">
    <property type="entry name" value="For/NO2_transpt"/>
</dbReference>
<dbReference type="PROSITE" id="PS01005">
    <property type="entry name" value="FORMATE_NITRITE_TP_1"/>
    <property type="match status" value="1"/>
</dbReference>
<dbReference type="AlphaFoldDB" id="A0A109JKJ1"/>
<dbReference type="RefSeq" id="WP_066511639.1">
    <property type="nucleotide sequence ID" value="NZ_LNCU01000095.1"/>
</dbReference>
<feature type="transmembrane region" description="Helical" evidence="6">
    <location>
        <begin position="74"/>
        <end position="97"/>
    </location>
</feature>
<dbReference type="OrthoDB" id="9786493at2"/>
<proteinExistence type="inferred from homology"/>
<feature type="transmembrane region" description="Helical" evidence="6">
    <location>
        <begin position="118"/>
        <end position="141"/>
    </location>
</feature>
<dbReference type="Proteomes" id="UP000057737">
    <property type="component" value="Unassembled WGS sequence"/>
</dbReference>
<evidence type="ECO:0000313" key="8">
    <source>
        <dbReference type="Proteomes" id="UP000057737"/>
    </source>
</evidence>
<comment type="subcellular location">
    <subcellularLocation>
        <location evidence="1">Membrane</location>
        <topology evidence="1">Multi-pass membrane protein</topology>
    </subcellularLocation>
</comment>
<protein>
    <submittedName>
        <fullName evidence="7">Formate transporter FocA</fullName>
    </submittedName>
</protein>
<dbReference type="GO" id="GO:0005886">
    <property type="term" value="C:plasma membrane"/>
    <property type="evidence" value="ECO:0007669"/>
    <property type="project" value="TreeGrafter"/>
</dbReference>
<dbReference type="InterPro" id="IPR024002">
    <property type="entry name" value="For/NO2_transpt_CS"/>
</dbReference>
<evidence type="ECO:0000256" key="3">
    <source>
        <dbReference type="ARBA" id="ARBA00022989"/>
    </source>
</evidence>
<keyword evidence="8" id="KW-1185">Reference proteome</keyword>
<keyword evidence="3 6" id="KW-1133">Transmembrane helix</keyword>
<keyword evidence="2 6" id="KW-0812">Transmembrane</keyword>
<organism evidence="7 8">
    <name type="scientific">Bradyrhizobium macuxiense</name>
    <dbReference type="NCBI Taxonomy" id="1755647"/>
    <lineage>
        <taxon>Bacteria</taxon>
        <taxon>Pseudomonadati</taxon>
        <taxon>Pseudomonadota</taxon>
        <taxon>Alphaproteobacteria</taxon>
        <taxon>Hyphomicrobiales</taxon>
        <taxon>Nitrobacteraceae</taxon>
        <taxon>Bradyrhizobium</taxon>
    </lineage>
</organism>
<feature type="transmembrane region" description="Helical" evidence="6">
    <location>
        <begin position="171"/>
        <end position="190"/>
    </location>
</feature>
<feature type="transmembrane region" description="Helical" evidence="6">
    <location>
        <begin position="250"/>
        <end position="276"/>
    </location>
</feature>
<dbReference type="Pfam" id="PF01226">
    <property type="entry name" value="Form_Nir_trans"/>
    <property type="match status" value="1"/>
</dbReference>
<keyword evidence="4 6" id="KW-0472">Membrane</keyword>
<dbReference type="GO" id="GO:0015499">
    <property type="term" value="F:formate transmembrane transporter activity"/>
    <property type="evidence" value="ECO:0007669"/>
    <property type="project" value="TreeGrafter"/>
</dbReference>
<evidence type="ECO:0000256" key="4">
    <source>
        <dbReference type="ARBA" id="ARBA00023136"/>
    </source>
</evidence>
<feature type="transmembrane region" description="Helical" evidence="6">
    <location>
        <begin position="39"/>
        <end position="62"/>
    </location>
</feature>
<evidence type="ECO:0000256" key="1">
    <source>
        <dbReference type="ARBA" id="ARBA00004141"/>
    </source>
</evidence>
<evidence type="ECO:0000313" key="7">
    <source>
        <dbReference type="EMBL" id="KWV50470.1"/>
    </source>
</evidence>
<evidence type="ECO:0000256" key="6">
    <source>
        <dbReference type="SAM" id="Phobius"/>
    </source>
</evidence>
<comment type="caution">
    <text evidence="7">The sequence shown here is derived from an EMBL/GenBank/DDBJ whole genome shotgun (WGS) entry which is preliminary data.</text>
</comment>
<sequence>MAEPAPAPQPPIFNLQAYSPAEIKEAVEKVGVKKANFPFLTSFMLAIVAGAGVGFGALYYTIVASDPTFSFATVRVVGGLVFTLGLALVLVGGAELFTGNNLIVMAWASGKVSTRTMLRNWTIVWFGNLVGALGLIVLVFFSHHLDLNDGRIGLSVLNTATSKIRPDMVTLFFKGILCNVLVCAGVWLAYAGRSVTDKMVAVILPVSAFIAAGFEHCVANMYFLPLAWLLVQTGHAPENFDASLITVSGIIHNLVPVTLGNIVGGAGFVGAFYWMIYRATFGSSYLNEK</sequence>
<dbReference type="InterPro" id="IPR023271">
    <property type="entry name" value="Aquaporin-like"/>
</dbReference>
<feature type="transmembrane region" description="Helical" evidence="6">
    <location>
        <begin position="202"/>
        <end position="230"/>
    </location>
</feature>
<dbReference type="PANTHER" id="PTHR30520:SF6">
    <property type="entry name" value="FORMATE_NITRATE FAMILY TRANSPORTER (EUROFUNG)"/>
    <property type="match status" value="1"/>
</dbReference>
<evidence type="ECO:0000256" key="2">
    <source>
        <dbReference type="ARBA" id="ARBA00022692"/>
    </source>
</evidence>
<dbReference type="PANTHER" id="PTHR30520">
    <property type="entry name" value="FORMATE TRANSPORTER-RELATED"/>
    <property type="match status" value="1"/>
</dbReference>
<comment type="similarity">
    <text evidence="5">Belongs to the FNT transporter (TC 1.A.16) family.</text>
</comment>